<evidence type="ECO:0000256" key="1">
    <source>
        <dbReference type="SAM" id="Coils"/>
    </source>
</evidence>
<reference evidence="2 3" key="2">
    <citation type="journal article" date="2013" name="IMA Fungus">
        <title>IMA Genome-F 1: Ceratocystis fimbriata: Draft nuclear genome sequence for the plant pathogen, Ceratocystis fimbriata.</title>
        <authorList>
            <person name="Wilken P.M."/>
            <person name="Steenkamp E.T."/>
            <person name="Wingfield M.J."/>
            <person name="de Beer Z.W."/>
            <person name="Wingfield B.D."/>
        </authorList>
    </citation>
    <scope>NUCLEOTIDE SEQUENCE [LARGE SCALE GENOMIC DNA]</scope>
    <source>
        <strain evidence="2 3">CBS 114723</strain>
    </source>
</reference>
<organism evidence="2 3">
    <name type="scientific">Ceratocystis fimbriata CBS 114723</name>
    <dbReference type="NCBI Taxonomy" id="1035309"/>
    <lineage>
        <taxon>Eukaryota</taxon>
        <taxon>Fungi</taxon>
        <taxon>Dikarya</taxon>
        <taxon>Ascomycota</taxon>
        <taxon>Pezizomycotina</taxon>
        <taxon>Sordariomycetes</taxon>
        <taxon>Hypocreomycetidae</taxon>
        <taxon>Microascales</taxon>
        <taxon>Ceratocystidaceae</taxon>
        <taxon>Ceratocystis</taxon>
    </lineage>
</organism>
<name>A0A2C5X1F3_9PEZI</name>
<evidence type="ECO:0000313" key="3">
    <source>
        <dbReference type="Proteomes" id="UP000222788"/>
    </source>
</evidence>
<accession>A0A2C5X1F3</accession>
<feature type="coiled-coil region" evidence="1">
    <location>
        <begin position="29"/>
        <end position="56"/>
    </location>
</feature>
<keyword evidence="3" id="KW-1185">Reference proteome</keyword>
<dbReference type="AlphaFoldDB" id="A0A2C5X1F3"/>
<keyword evidence="1" id="KW-0175">Coiled coil</keyword>
<reference evidence="2 3" key="1">
    <citation type="journal article" date="2013" name="Fungal Biol.">
        <title>Analysis of microsatellite markers in the genome of the plant pathogen Ceratocystis fimbriata.</title>
        <authorList>
            <person name="Simpson M.C."/>
            <person name="Wilken P.M."/>
            <person name="Coetzee M.P."/>
            <person name="Wingfield M.J."/>
            <person name="Wingfield B.D."/>
        </authorList>
    </citation>
    <scope>NUCLEOTIDE SEQUENCE [LARGE SCALE GENOMIC DNA]</scope>
    <source>
        <strain evidence="2 3">CBS 114723</strain>
    </source>
</reference>
<comment type="caution">
    <text evidence="2">The sequence shown here is derived from an EMBL/GenBank/DDBJ whole genome shotgun (WGS) entry which is preliminary data.</text>
</comment>
<dbReference type="EMBL" id="APWK03000073">
    <property type="protein sequence ID" value="PHH52275.1"/>
    <property type="molecule type" value="Genomic_DNA"/>
</dbReference>
<evidence type="ECO:0000313" key="2">
    <source>
        <dbReference type="EMBL" id="PHH52275.1"/>
    </source>
</evidence>
<dbReference type="Proteomes" id="UP000222788">
    <property type="component" value="Unassembled WGS sequence"/>
</dbReference>
<sequence>MRGSILPIVVAVGAGVGISMYTLQPAFAEQEQRRLSKEAAKQVEEAEKRMNAGKRS</sequence>
<dbReference type="InterPro" id="IPR057394">
    <property type="entry name" value="PIGBOS1"/>
</dbReference>
<proteinExistence type="predicted"/>
<protein>
    <submittedName>
        <fullName evidence="2">Uncharacterized protein</fullName>
    </submittedName>
</protein>
<dbReference type="Pfam" id="PF23670">
    <property type="entry name" value="PIGBOS1"/>
    <property type="match status" value="1"/>
</dbReference>
<gene>
    <name evidence="2" type="ORF">CFIMG_003313RA</name>
</gene>